<dbReference type="PANTHER" id="PTHR43000">
    <property type="entry name" value="DTDP-D-GLUCOSE 4,6-DEHYDRATASE-RELATED"/>
    <property type="match status" value="1"/>
</dbReference>
<protein>
    <submittedName>
        <fullName evidence="4">NAD(P)-dependent oxidoreductase</fullName>
    </submittedName>
</protein>
<dbReference type="Gene3D" id="3.40.50.720">
    <property type="entry name" value="NAD(P)-binding Rossmann-like Domain"/>
    <property type="match status" value="1"/>
</dbReference>
<accession>A0ABX8ZYX6</accession>
<feature type="domain" description="NAD-dependent epimerase/dehydratase" evidence="3">
    <location>
        <begin position="7"/>
        <end position="241"/>
    </location>
</feature>
<evidence type="ECO:0000256" key="2">
    <source>
        <dbReference type="ARBA" id="ARBA00007637"/>
    </source>
</evidence>
<evidence type="ECO:0000259" key="3">
    <source>
        <dbReference type="Pfam" id="PF01370"/>
    </source>
</evidence>
<dbReference type="RefSeq" id="WP_221428763.1">
    <property type="nucleotide sequence ID" value="NZ_CP081296.1"/>
</dbReference>
<evidence type="ECO:0000313" key="5">
    <source>
        <dbReference type="Proteomes" id="UP000824300"/>
    </source>
</evidence>
<dbReference type="InterPro" id="IPR036291">
    <property type="entry name" value="NAD(P)-bd_dom_sf"/>
</dbReference>
<reference evidence="4 5" key="1">
    <citation type="submission" date="2021-08" db="EMBL/GenBank/DDBJ databases">
        <title>Comparative Genomics Analysis of the Genus Qipengyuania Reveals Extensive Genetic Diversity and Metabolic Versatility, Including the Description of Fifteen Novel Species.</title>
        <authorList>
            <person name="Liu Y."/>
        </authorList>
    </citation>
    <scope>NUCLEOTIDE SEQUENCE [LARGE SCALE GENOMIC DNA]</scope>
    <source>
        <strain evidence="4 5">1NDW3</strain>
    </source>
</reference>
<sequence length="322" mass="34631">MEGKRCLVTGAAGFIGSHLCRRLASEGAEVHALVRPGSGPERIVGIADRITIHRVDMVDRGAMEDCLKSVEPDLVFHLATPTRGLGEPTAEASRSSVDTILLPLFDLVDILASLPRPPVNVVRAGTIAEYGHIAVPYREHQHEEPVTPYGAAMLAGTKYLGLLASRLPFPIVSARLALTYGPDQSRDFLLPSLFEACSRGNEIEIRRPDDRRDLIHVEDVVDAMICLAGDPRPGASHVNICTGIAPTMSEVALMVAEAMDADPGIVRLGKTRTGEEVSHLLSDPGMAAQVYGWRPKIGIREGIGMLADHFSGSLKAEVRSRG</sequence>
<proteinExistence type="inferred from homology"/>
<evidence type="ECO:0000256" key="1">
    <source>
        <dbReference type="ARBA" id="ARBA00005125"/>
    </source>
</evidence>
<dbReference type="Proteomes" id="UP000824300">
    <property type="component" value="Chromosome"/>
</dbReference>
<gene>
    <name evidence="4" type="ORF">K3162_03290</name>
</gene>
<dbReference type="Pfam" id="PF01370">
    <property type="entry name" value="Epimerase"/>
    <property type="match status" value="1"/>
</dbReference>
<dbReference type="SUPFAM" id="SSF51735">
    <property type="entry name" value="NAD(P)-binding Rossmann-fold domains"/>
    <property type="match status" value="1"/>
</dbReference>
<comment type="pathway">
    <text evidence="1">Bacterial outer membrane biogenesis; LPS O-antigen biosynthesis.</text>
</comment>
<comment type="similarity">
    <text evidence="2">Belongs to the NAD(P)-dependent epimerase/dehydratase family.</text>
</comment>
<dbReference type="InterPro" id="IPR001509">
    <property type="entry name" value="Epimerase_deHydtase"/>
</dbReference>
<evidence type="ECO:0000313" key="4">
    <source>
        <dbReference type="EMBL" id="QZD93074.1"/>
    </source>
</evidence>
<name>A0ABX8ZYX6_9SPHN</name>
<dbReference type="EMBL" id="CP081296">
    <property type="protein sequence ID" value="QZD93074.1"/>
    <property type="molecule type" value="Genomic_DNA"/>
</dbReference>
<organism evidence="4 5">
    <name type="scientific">Qipengyuania xiapuensis</name>
    <dbReference type="NCBI Taxonomy" id="2867236"/>
    <lineage>
        <taxon>Bacteria</taxon>
        <taxon>Pseudomonadati</taxon>
        <taxon>Pseudomonadota</taxon>
        <taxon>Alphaproteobacteria</taxon>
        <taxon>Sphingomonadales</taxon>
        <taxon>Erythrobacteraceae</taxon>
        <taxon>Qipengyuania</taxon>
    </lineage>
</organism>
<keyword evidence="5" id="KW-1185">Reference proteome</keyword>
<dbReference type="Gene3D" id="3.90.25.10">
    <property type="entry name" value="UDP-galactose 4-epimerase, domain 1"/>
    <property type="match status" value="1"/>
</dbReference>